<dbReference type="InterPro" id="IPR037185">
    <property type="entry name" value="EmrE-like"/>
</dbReference>
<comment type="caution">
    <text evidence="7">The sequence shown here is derived from an EMBL/GenBank/DDBJ whole genome shotgun (WGS) entry which is preliminary data.</text>
</comment>
<feature type="transmembrane region" description="Helical" evidence="5">
    <location>
        <begin position="7"/>
        <end position="27"/>
    </location>
</feature>
<dbReference type="SUPFAM" id="SSF103481">
    <property type="entry name" value="Multidrug resistance efflux transporter EmrE"/>
    <property type="match status" value="2"/>
</dbReference>
<feature type="domain" description="EamA" evidence="6">
    <location>
        <begin position="6"/>
        <end position="136"/>
    </location>
</feature>
<accession>A0A7C4E0N8</accession>
<dbReference type="InterPro" id="IPR050638">
    <property type="entry name" value="AA-Vitamin_Transporters"/>
</dbReference>
<feature type="transmembrane region" description="Helical" evidence="5">
    <location>
        <begin position="66"/>
        <end position="87"/>
    </location>
</feature>
<reference evidence="7" key="1">
    <citation type="journal article" date="2020" name="mSystems">
        <title>Genome- and Community-Level Interaction Insights into Carbon Utilization and Element Cycling Functions of Hydrothermarchaeota in Hydrothermal Sediment.</title>
        <authorList>
            <person name="Zhou Z."/>
            <person name="Liu Y."/>
            <person name="Xu W."/>
            <person name="Pan J."/>
            <person name="Luo Z.H."/>
            <person name="Li M."/>
        </authorList>
    </citation>
    <scope>NUCLEOTIDE SEQUENCE [LARGE SCALE GENOMIC DNA]</scope>
    <source>
        <strain evidence="8">SpSt-1073</strain>
        <strain evidence="7">SpSt-613</strain>
    </source>
</reference>
<dbReference type="InterPro" id="IPR000620">
    <property type="entry name" value="EamA_dom"/>
</dbReference>
<feature type="transmembrane region" description="Helical" evidence="5">
    <location>
        <begin position="33"/>
        <end position="54"/>
    </location>
</feature>
<evidence type="ECO:0000259" key="6">
    <source>
        <dbReference type="Pfam" id="PF00892"/>
    </source>
</evidence>
<sequence length="285" mass="29995">MPRLFYVLQGVGAGFFFGTASIFVRFLTGVDAFTIVVFRVLVAGLLLSVLAAFFFRSDVVKAFRSFPGEIPLLGLLLSFHFIFFVLGVQNTSVVNATTLVNTTPAMALAIGWGLGWTRPSNLNVVGLVLAVAGSATMALGESSGAGGGLLGNVYAVLGAFFWALYLVVGKRVRQEVNIFAVFGPLLLFTSLPALAAAYLLGQGLYPPNLEQTLFLLALALFPTVLGHGLQFSSLRGLHPYQASSLALLEPIVAALLAAVLLAEVAGPVTYLGAAAVILGIYLVIR</sequence>
<gene>
    <name evidence="8" type="ORF">ENM30_03865</name>
    <name evidence="7" type="ORF">ENT82_02565</name>
</gene>
<dbReference type="EMBL" id="DTAD01000024">
    <property type="protein sequence ID" value="HGN89998.1"/>
    <property type="molecule type" value="Genomic_DNA"/>
</dbReference>
<dbReference type="GO" id="GO:0016020">
    <property type="term" value="C:membrane"/>
    <property type="evidence" value="ECO:0007669"/>
    <property type="project" value="UniProtKB-SubCell"/>
</dbReference>
<name>A0A7C4E0N8_CALS0</name>
<evidence type="ECO:0000256" key="3">
    <source>
        <dbReference type="ARBA" id="ARBA00022989"/>
    </source>
</evidence>
<feature type="transmembrane region" description="Helical" evidence="5">
    <location>
        <begin position="93"/>
        <end position="114"/>
    </location>
</feature>
<dbReference type="EMBL" id="DRXG01000083">
    <property type="protein sequence ID" value="HHN52434.1"/>
    <property type="molecule type" value="Genomic_DNA"/>
</dbReference>
<feature type="transmembrane region" description="Helical" evidence="5">
    <location>
        <begin position="268"/>
        <end position="284"/>
    </location>
</feature>
<protein>
    <submittedName>
        <fullName evidence="7">DMT family transporter</fullName>
    </submittedName>
</protein>
<dbReference type="PANTHER" id="PTHR32322:SF2">
    <property type="entry name" value="EAMA DOMAIN-CONTAINING PROTEIN"/>
    <property type="match status" value="1"/>
</dbReference>
<feature type="transmembrane region" description="Helical" evidence="5">
    <location>
        <begin position="179"/>
        <end position="201"/>
    </location>
</feature>
<organism evidence="7">
    <name type="scientific">Caldiarchaeum subterraneum</name>
    <dbReference type="NCBI Taxonomy" id="311458"/>
    <lineage>
        <taxon>Archaea</taxon>
        <taxon>Nitrososphaerota</taxon>
        <taxon>Candidatus Caldarchaeales</taxon>
        <taxon>Candidatus Caldarchaeaceae</taxon>
        <taxon>Candidatus Caldarchaeum</taxon>
    </lineage>
</organism>
<comment type="subcellular location">
    <subcellularLocation>
        <location evidence="1">Membrane</location>
        <topology evidence="1">Multi-pass membrane protein</topology>
    </subcellularLocation>
</comment>
<feature type="transmembrane region" description="Helical" evidence="5">
    <location>
        <begin position="121"/>
        <end position="139"/>
    </location>
</feature>
<evidence type="ECO:0000256" key="5">
    <source>
        <dbReference type="SAM" id="Phobius"/>
    </source>
</evidence>
<keyword evidence="4 5" id="KW-0472">Membrane</keyword>
<dbReference type="Pfam" id="PF00892">
    <property type="entry name" value="EamA"/>
    <property type="match status" value="2"/>
</dbReference>
<feature type="transmembrane region" description="Helical" evidence="5">
    <location>
        <begin position="244"/>
        <end position="262"/>
    </location>
</feature>
<evidence type="ECO:0000256" key="2">
    <source>
        <dbReference type="ARBA" id="ARBA00022692"/>
    </source>
</evidence>
<evidence type="ECO:0000256" key="4">
    <source>
        <dbReference type="ARBA" id="ARBA00023136"/>
    </source>
</evidence>
<proteinExistence type="predicted"/>
<feature type="domain" description="EamA" evidence="6">
    <location>
        <begin position="150"/>
        <end position="284"/>
    </location>
</feature>
<dbReference type="AlphaFoldDB" id="A0A7C4E0N8"/>
<keyword evidence="2 5" id="KW-0812">Transmembrane</keyword>
<feature type="transmembrane region" description="Helical" evidence="5">
    <location>
        <begin position="213"/>
        <end position="232"/>
    </location>
</feature>
<evidence type="ECO:0000313" key="8">
    <source>
        <dbReference type="EMBL" id="HHN52434.1"/>
    </source>
</evidence>
<feature type="transmembrane region" description="Helical" evidence="5">
    <location>
        <begin position="145"/>
        <end position="167"/>
    </location>
</feature>
<keyword evidence="3 5" id="KW-1133">Transmembrane helix</keyword>
<evidence type="ECO:0000256" key="1">
    <source>
        <dbReference type="ARBA" id="ARBA00004141"/>
    </source>
</evidence>
<dbReference type="PANTHER" id="PTHR32322">
    <property type="entry name" value="INNER MEMBRANE TRANSPORTER"/>
    <property type="match status" value="1"/>
</dbReference>
<evidence type="ECO:0000313" key="7">
    <source>
        <dbReference type="EMBL" id="HGN89998.1"/>
    </source>
</evidence>